<gene>
    <name evidence="2" type="ORF">GAK29_05050</name>
</gene>
<dbReference type="Proteomes" id="UP000490535">
    <property type="component" value="Unassembled WGS sequence"/>
</dbReference>
<organism evidence="2 3">
    <name type="scientific">Acinetobacter bereziniae</name>
    <name type="common">Acinetobacter genomosp. 10</name>
    <dbReference type="NCBI Taxonomy" id="106648"/>
    <lineage>
        <taxon>Bacteria</taxon>
        <taxon>Pseudomonadati</taxon>
        <taxon>Pseudomonadota</taxon>
        <taxon>Gammaproteobacteria</taxon>
        <taxon>Moraxellales</taxon>
        <taxon>Moraxellaceae</taxon>
        <taxon>Acinetobacter</taxon>
    </lineage>
</organism>
<comment type="caution">
    <text evidence="2">The sequence shown here is derived from an EMBL/GenBank/DDBJ whole genome shotgun (WGS) entry which is preliminary data.</text>
</comment>
<evidence type="ECO:0000313" key="2">
    <source>
        <dbReference type="EMBL" id="KAF1010548.1"/>
    </source>
</evidence>
<reference evidence="3" key="1">
    <citation type="journal article" date="2020" name="MBio">
        <title>Horizontal gene transfer to a defensive symbiont with a reduced genome amongst a multipartite beetle microbiome.</title>
        <authorList>
            <person name="Waterworth S.C."/>
            <person name="Florez L.V."/>
            <person name="Rees E.R."/>
            <person name="Hertweck C."/>
            <person name="Kaltenpoth M."/>
            <person name="Kwan J.C."/>
        </authorList>
    </citation>
    <scope>NUCLEOTIDE SEQUENCE [LARGE SCALE GENOMIC DNA]</scope>
</reference>
<dbReference type="AlphaFoldDB" id="A0A833U8J9"/>
<dbReference type="EMBL" id="WNDP01000317">
    <property type="protein sequence ID" value="KAF1010548.1"/>
    <property type="molecule type" value="Genomic_DNA"/>
</dbReference>
<name>A0A833U8J9_ACIBZ</name>
<proteinExistence type="predicted"/>
<evidence type="ECO:0000256" key="1">
    <source>
        <dbReference type="SAM" id="MobiDB-lite"/>
    </source>
</evidence>
<accession>A0A833U8J9</accession>
<feature type="region of interest" description="Disordered" evidence="1">
    <location>
        <begin position="1"/>
        <end position="35"/>
    </location>
</feature>
<protein>
    <submittedName>
        <fullName evidence="2">Uncharacterized protein</fullName>
    </submittedName>
</protein>
<evidence type="ECO:0000313" key="3">
    <source>
        <dbReference type="Proteomes" id="UP000490535"/>
    </source>
</evidence>
<sequence length="102" mass="10946">MSKKPRRKLPQASRDTISESCPAKAGSPIGSGGDNLTFHRHNTIVSGSKAVPDALLQLTDDDLSIVHGGMVLASDGSTKFYHKNTSFWTVSAEFQEGLCQRG</sequence>